<dbReference type="PROSITE" id="PS50894">
    <property type="entry name" value="HPT"/>
    <property type="match status" value="1"/>
</dbReference>
<dbReference type="SUPFAM" id="SSF47226">
    <property type="entry name" value="Histidine-containing phosphotransfer domain, HPT domain"/>
    <property type="match status" value="1"/>
</dbReference>
<dbReference type="PANTHER" id="PTHR28242:SF52">
    <property type="entry name" value="PHOSPHORELAY INTERMEDIATE PROTEIN YPD1"/>
    <property type="match status" value="1"/>
</dbReference>
<feature type="modified residue" description="Phosphohistidine" evidence="1">
    <location>
        <position position="140"/>
    </location>
</feature>
<name>A0ABR3K0B3_9AGAR</name>
<comment type="caution">
    <text evidence="4">The sequence shown here is derived from an EMBL/GenBank/DDBJ whole genome shotgun (WGS) entry which is preliminary data.</text>
</comment>
<evidence type="ECO:0000313" key="5">
    <source>
        <dbReference type="Proteomes" id="UP001556367"/>
    </source>
</evidence>
<organism evidence="4 5">
    <name type="scientific">Hohenbuehelia grisea</name>
    <dbReference type="NCBI Taxonomy" id="104357"/>
    <lineage>
        <taxon>Eukaryota</taxon>
        <taxon>Fungi</taxon>
        <taxon>Dikarya</taxon>
        <taxon>Basidiomycota</taxon>
        <taxon>Agaricomycotina</taxon>
        <taxon>Agaricomycetes</taxon>
        <taxon>Agaricomycetidae</taxon>
        <taxon>Agaricales</taxon>
        <taxon>Pleurotineae</taxon>
        <taxon>Pleurotaceae</taxon>
        <taxon>Hohenbuehelia</taxon>
    </lineage>
</organism>
<feature type="compositionally biased region" description="Basic and acidic residues" evidence="2">
    <location>
        <begin position="67"/>
        <end position="77"/>
    </location>
</feature>
<gene>
    <name evidence="4" type="ORF">HGRIS_005831</name>
</gene>
<dbReference type="InterPro" id="IPR036641">
    <property type="entry name" value="HPT_dom_sf"/>
</dbReference>
<keyword evidence="5" id="KW-1185">Reference proteome</keyword>
<dbReference type="Proteomes" id="UP001556367">
    <property type="component" value="Unassembled WGS sequence"/>
</dbReference>
<protein>
    <recommendedName>
        <fullName evidence="3">HPt domain-containing protein</fullName>
    </recommendedName>
</protein>
<keyword evidence="1" id="KW-0597">Phosphoprotein</keyword>
<dbReference type="InterPro" id="IPR008207">
    <property type="entry name" value="Sig_transdc_His_kin_Hpt_dom"/>
</dbReference>
<feature type="compositionally biased region" description="Polar residues" evidence="2">
    <location>
        <begin position="13"/>
        <end position="22"/>
    </location>
</feature>
<feature type="domain" description="HPt" evidence="3">
    <location>
        <begin position="101"/>
        <end position="206"/>
    </location>
</feature>
<evidence type="ECO:0000259" key="3">
    <source>
        <dbReference type="PROSITE" id="PS50894"/>
    </source>
</evidence>
<proteinExistence type="predicted"/>
<accession>A0ABR3K0B3</accession>
<dbReference type="EMBL" id="JASNQZ010000001">
    <property type="protein sequence ID" value="KAL0960812.1"/>
    <property type="molecule type" value="Genomic_DNA"/>
</dbReference>
<evidence type="ECO:0000256" key="1">
    <source>
        <dbReference type="PROSITE-ProRule" id="PRU00110"/>
    </source>
</evidence>
<sequence length="215" mass="23774">MSLSLAESDRSHPLQSSPTDNLTNRHKSPSPAPAVPSSNVSQPVNNNRTSPSPPSPRHAPAVVPDEPEPKPEPRAENELGVPEDIIDMEIFRQILDLDDDETEFSREMTMAYITQAAETFKKMDKSLATKDLADLSHLGHYLKGSSAAIGIYHVQAACEKIQHLGQLRDEEKAVDVTPDVALKQITELIQVAKEQNTVAEAWLREYYKITAEEAP</sequence>
<feature type="region of interest" description="Disordered" evidence="2">
    <location>
        <begin position="1"/>
        <end position="82"/>
    </location>
</feature>
<evidence type="ECO:0000256" key="2">
    <source>
        <dbReference type="SAM" id="MobiDB-lite"/>
    </source>
</evidence>
<feature type="compositionally biased region" description="Low complexity" evidence="2">
    <location>
        <begin position="35"/>
        <end position="50"/>
    </location>
</feature>
<dbReference type="PANTHER" id="PTHR28242">
    <property type="entry name" value="PHOSPHORELAY INTERMEDIATE PROTEIN YPD1"/>
    <property type="match status" value="1"/>
</dbReference>
<dbReference type="InterPro" id="IPR045871">
    <property type="entry name" value="AHP1-5/YPD1"/>
</dbReference>
<reference evidence="5" key="1">
    <citation type="submission" date="2024-06" db="EMBL/GenBank/DDBJ databases">
        <title>Multi-omics analyses provide insights into the biosynthesis of the anticancer antibiotic pleurotin in Hohenbuehelia grisea.</title>
        <authorList>
            <person name="Weaver J.A."/>
            <person name="Alberti F."/>
        </authorList>
    </citation>
    <scope>NUCLEOTIDE SEQUENCE [LARGE SCALE GENOMIC DNA]</scope>
    <source>
        <strain evidence="5">T-177</strain>
    </source>
</reference>
<evidence type="ECO:0000313" key="4">
    <source>
        <dbReference type="EMBL" id="KAL0960812.1"/>
    </source>
</evidence>
<dbReference type="Gene3D" id="1.20.120.160">
    <property type="entry name" value="HPT domain"/>
    <property type="match status" value="1"/>
</dbReference>
<dbReference type="Pfam" id="PF01627">
    <property type="entry name" value="Hpt"/>
    <property type="match status" value="1"/>
</dbReference>
<dbReference type="SMART" id="SM00073">
    <property type="entry name" value="HPT"/>
    <property type="match status" value="1"/>
</dbReference>